<evidence type="ECO:0000256" key="1">
    <source>
        <dbReference type="SAM" id="MobiDB-lite"/>
    </source>
</evidence>
<dbReference type="AlphaFoldDB" id="A0A3N4LD72"/>
<dbReference type="FunCoup" id="A0A3N4LD72">
    <property type="interactions" value="25"/>
</dbReference>
<keyword evidence="3" id="KW-1185">Reference proteome</keyword>
<dbReference type="InParanoid" id="A0A3N4LD72"/>
<dbReference type="PANTHER" id="PTHR37781">
    <property type="entry name" value="TFIIH COMPLEX SUBUNIT"/>
    <property type="match status" value="1"/>
</dbReference>
<dbReference type="Pfam" id="PF17110">
    <property type="entry name" value="TFB6"/>
    <property type="match status" value="1"/>
</dbReference>
<dbReference type="STRING" id="1051890.A0A3N4LD72"/>
<accession>A0A3N4LD72</accession>
<dbReference type="EMBL" id="ML121567">
    <property type="protein sequence ID" value="RPB20827.1"/>
    <property type="molecule type" value="Genomic_DNA"/>
</dbReference>
<dbReference type="OrthoDB" id="2567806at2759"/>
<dbReference type="Proteomes" id="UP000267821">
    <property type="component" value="Unassembled WGS sequence"/>
</dbReference>
<evidence type="ECO:0000313" key="2">
    <source>
        <dbReference type="EMBL" id="RPB20827.1"/>
    </source>
</evidence>
<reference evidence="2 3" key="1">
    <citation type="journal article" date="2018" name="Nat. Ecol. Evol.">
        <title>Pezizomycetes genomes reveal the molecular basis of ectomycorrhizal truffle lifestyle.</title>
        <authorList>
            <person name="Murat C."/>
            <person name="Payen T."/>
            <person name="Noel B."/>
            <person name="Kuo A."/>
            <person name="Morin E."/>
            <person name="Chen J."/>
            <person name="Kohler A."/>
            <person name="Krizsan K."/>
            <person name="Balestrini R."/>
            <person name="Da Silva C."/>
            <person name="Montanini B."/>
            <person name="Hainaut M."/>
            <person name="Levati E."/>
            <person name="Barry K.W."/>
            <person name="Belfiori B."/>
            <person name="Cichocki N."/>
            <person name="Clum A."/>
            <person name="Dockter R.B."/>
            <person name="Fauchery L."/>
            <person name="Guy J."/>
            <person name="Iotti M."/>
            <person name="Le Tacon F."/>
            <person name="Lindquist E.A."/>
            <person name="Lipzen A."/>
            <person name="Malagnac F."/>
            <person name="Mello A."/>
            <person name="Molinier V."/>
            <person name="Miyauchi S."/>
            <person name="Poulain J."/>
            <person name="Riccioni C."/>
            <person name="Rubini A."/>
            <person name="Sitrit Y."/>
            <person name="Splivallo R."/>
            <person name="Traeger S."/>
            <person name="Wang M."/>
            <person name="Zifcakova L."/>
            <person name="Wipf D."/>
            <person name="Zambonelli A."/>
            <person name="Paolocci F."/>
            <person name="Nowrousian M."/>
            <person name="Ottonello S."/>
            <person name="Baldrian P."/>
            <person name="Spatafora J.W."/>
            <person name="Henrissat B."/>
            <person name="Nagy L.G."/>
            <person name="Aury J.M."/>
            <person name="Wincker P."/>
            <person name="Grigoriev I.V."/>
            <person name="Bonfante P."/>
            <person name="Martin F.M."/>
        </authorList>
    </citation>
    <scope>NUCLEOTIDE SEQUENCE [LARGE SCALE GENOMIC DNA]</scope>
    <source>
        <strain evidence="2 3">ATCC MYA-4762</strain>
    </source>
</reference>
<proteinExistence type="predicted"/>
<evidence type="ECO:0000313" key="3">
    <source>
        <dbReference type="Proteomes" id="UP000267821"/>
    </source>
</evidence>
<dbReference type="PANTHER" id="PTHR37781:SF1">
    <property type="entry name" value="ADR380WP"/>
    <property type="match status" value="1"/>
</dbReference>
<organism evidence="2 3">
    <name type="scientific">Terfezia boudieri ATCC MYA-4762</name>
    <dbReference type="NCBI Taxonomy" id="1051890"/>
    <lineage>
        <taxon>Eukaryota</taxon>
        <taxon>Fungi</taxon>
        <taxon>Dikarya</taxon>
        <taxon>Ascomycota</taxon>
        <taxon>Pezizomycotina</taxon>
        <taxon>Pezizomycetes</taxon>
        <taxon>Pezizales</taxon>
        <taxon>Pezizaceae</taxon>
        <taxon>Terfezia</taxon>
    </lineage>
</organism>
<protein>
    <recommendedName>
        <fullName evidence="4">Meiotic recombination protein DMC1</fullName>
    </recommendedName>
</protein>
<feature type="region of interest" description="Disordered" evidence="1">
    <location>
        <begin position="204"/>
        <end position="232"/>
    </location>
</feature>
<sequence length="283" mass="31131">MNAINTLNTSEIMEAGPTSGGFLLPSIPSPPVSIGSSLRIIGKQRPLPAPRPTPLKPGSKHETALVRFLDDGLLEISRKYTKKYTPGGYCDIQHVVQDLEKLVDLIWISATPSLQIQYLLQIANNFNDYLASFQLNLRVTFRFLDVLDRCFYALITGNSANPDSTPISAPMASPHFSMTAKVRLNSIIQRTRLHIIKIVEEGPSNIPGDEMTDMPTQAEPSAGSVTDGASRDTTPATDIMDMAMDNDSYEDADEEDDIEWEMAAARVYELSLTEVGEQLLRSG</sequence>
<dbReference type="InterPro" id="IPR031349">
    <property type="entry name" value="Tfb6"/>
</dbReference>
<evidence type="ECO:0008006" key="4">
    <source>
        <dbReference type="Google" id="ProtNLM"/>
    </source>
</evidence>
<gene>
    <name evidence="2" type="ORF">L211DRAFT_841337</name>
</gene>
<dbReference type="GO" id="GO:0005675">
    <property type="term" value="C:transcription factor TFIIH holo complex"/>
    <property type="evidence" value="ECO:0007669"/>
    <property type="project" value="TreeGrafter"/>
</dbReference>
<name>A0A3N4LD72_9PEZI</name>